<evidence type="ECO:0000256" key="2">
    <source>
        <dbReference type="ARBA" id="ARBA00022622"/>
    </source>
</evidence>
<evidence type="ECO:0000256" key="8">
    <source>
        <dbReference type="ARBA" id="ARBA00023288"/>
    </source>
</evidence>
<keyword evidence="8" id="KW-0449">Lipoprotein</keyword>
<gene>
    <name evidence="9" type="ORF">RR46_02039</name>
</gene>
<evidence type="ECO:0000256" key="6">
    <source>
        <dbReference type="ARBA" id="ARBA00023136"/>
    </source>
</evidence>
<keyword evidence="2" id="KW-0336">GPI-anchor</keyword>
<dbReference type="Proteomes" id="UP000053268">
    <property type="component" value="Unassembled WGS sequence"/>
</dbReference>
<keyword evidence="10" id="KW-1185">Reference proteome</keyword>
<dbReference type="Pfam" id="PF17064">
    <property type="entry name" value="QVR"/>
    <property type="match status" value="1"/>
</dbReference>
<dbReference type="CDD" id="cd23593">
    <property type="entry name" value="TFP_LU_ECD_Twit"/>
    <property type="match status" value="1"/>
</dbReference>
<dbReference type="GO" id="GO:0030431">
    <property type="term" value="P:sleep"/>
    <property type="evidence" value="ECO:0007669"/>
    <property type="project" value="InterPro"/>
</dbReference>
<keyword evidence="7" id="KW-0325">Glycoprotein</keyword>
<dbReference type="InterPro" id="IPR031424">
    <property type="entry name" value="QVR-like"/>
</dbReference>
<sequence>MTCFGIIRNTRTAFAYYALPRRTVSRHARLTIAIVPQIGDSRALLRSIPFTFTRRLAFVRVMMFYIYAKFYRNPLSRSGADAVRCWTCSSDLNPLCNDPFLVSQSENSYLFRLENCDATSAVSYPYLTSSISACKKQKKFVHGALVISRGCTWKRKDDYTNTCPSTSTSANEVTSFCETCDYDGCNGAAAISKTIALVLAPLGLLLFK</sequence>
<dbReference type="InterPro" id="IPR050975">
    <property type="entry name" value="Sleep_regulator"/>
</dbReference>
<protein>
    <recommendedName>
        <fullName evidence="11">Protein sleepless</fullName>
    </recommendedName>
</protein>
<evidence type="ECO:0008006" key="11">
    <source>
        <dbReference type="Google" id="ProtNLM"/>
    </source>
</evidence>
<keyword evidence="4" id="KW-0732">Signal</keyword>
<dbReference type="PANTHER" id="PTHR33562">
    <property type="entry name" value="ATILLA, ISOFORM B-RELATED-RELATED"/>
    <property type="match status" value="1"/>
</dbReference>
<keyword evidence="5" id="KW-1133">Transmembrane helix</keyword>
<dbReference type="AlphaFoldDB" id="A0A194QIQ9"/>
<dbReference type="GO" id="GO:0032222">
    <property type="term" value="P:regulation of synaptic transmission, cholinergic"/>
    <property type="evidence" value="ECO:0007669"/>
    <property type="project" value="InterPro"/>
</dbReference>
<organism evidence="9 10">
    <name type="scientific">Papilio xuthus</name>
    <name type="common">Asian swallowtail butterfly</name>
    <dbReference type="NCBI Taxonomy" id="66420"/>
    <lineage>
        <taxon>Eukaryota</taxon>
        <taxon>Metazoa</taxon>
        <taxon>Ecdysozoa</taxon>
        <taxon>Arthropoda</taxon>
        <taxon>Hexapoda</taxon>
        <taxon>Insecta</taxon>
        <taxon>Pterygota</taxon>
        <taxon>Neoptera</taxon>
        <taxon>Endopterygota</taxon>
        <taxon>Lepidoptera</taxon>
        <taxon>Glossata</taxon>
        <taxon>Ditrysia</taxon>
        <taxon>Papilionoidea</taxon>
        <taxon>Papilionidae</taxon>
        <taxon>Papilioninae</taxon>
        <taxon>Papilio</taxon>
    </lineage>
</organism>
<evidence type="ECO:0000256" key="3">
    <source>
        <dbReference type="ARBA" id="ARBA00022692"/>
    </source>
</evidence>
<dbReference type="EMBL" id="KQ458756">
    <property type="protein sequence ID" value="KPJ05284.1"/>
    <property type="molecule type" value="Genomic_DNA"/>
</dbReference>
<reference evidence="9 10" key="1">
    <citation type="journal article" date="2015" name="Nat. Commun.">
        <title>Outbred genome sequencing and CRISPR/Cas9 gene editing in butterflies.</title>
        <authorList>
            <person name="Li X."/>
            <person name="Fan D."/>
            <person name="Zhang W."/>
            <person name="Liu G."/>
            <person name="Zhang L."/>
            <person name="Zhao L."/>
            <person name="Fang X."/>
            <person name="Chen L."/>
            <person name="Dong Y."/>
            <person name="Chen Y."/>
            <person name="Ding Y."/>
            <person name="Zhao R."/>
            <person name="Feng M."/>
            <person name="Zhu Y."/>
            <person name="Feng Y."/>
            <person name="Jiang X."/>
            <person name="Zhu D."/>
            <person name="Xiang H."/>
            <person name="Feng X."/>
            <person name="Li S."/>
            <person name="Wang J."/>
            <person name="Zhang G."/>
            <person name="Kronforst M.R."/>
            <person name="Wang W."/>
        </authorList>
    </citation>
    <scope>NUCLEOTIDE SEQUENCE [LARGE SCALE GENOMIC DNA]</scope>
    <source>
        <strain evidence="9">Ya'a_city_454_Px</strain>
        <tissue evidence="9">Whole body</tissue>
    </source>
</reference>
<evidence type="ECO:0000313" key="10">
    <source>
        <dbReference type="Proteomes" id="UP000053268"/>
    </source>
</evidence>
<comment type="subcellular location">
    <subcellularLocation>
        <location evidence="1">Membrane</location>
        <topology evidence="1">Lipid-anchor</topology>
        <topology evidence="1">GPI-anchor</topology>
    </subcellularLocation>
</comment>
<evidence type="ECO:0000256" key="4">
    <source>
        <dbReference type="ARBA" id="ARBA00022729"/>
    </source>
</evidence>
<keyword evidence="3" id="KW-0812">Transmembrane</keyword>
<evidence type="ECO:0000313" key="9">
    <source>
        <dbReference type="EMBL" id="KPJ05284.1"/>
    </source>
</evidence>
<keyword evidence="6" id="KW-0472">Membrane</keyword>
<name>A0A194QIQ9_PAPXU</name>
<dbReference type="GO" id="GO:0098552">
    <property type="term" value="C:side of membrane"/>
    <property type="evidence" value="ECO:0007669"/>
    <property type="project" value="UniProtKB-KW"/>
</dbReference>
<evidence type="ECO:0000256" key="7">
    <source>
        <dbReference type="ARBA" id="ARBA00023180"/>
    </source>
</evidence>
<dbReference type="PANTHER" id="PTHR33562:SF2">
    <property type="entry name" value="PROTEIN QUIVER"/>
    <property type="match status" value="1"/>
</dbReference>
<proteinExistence type="predicted"/>
<evidence type="ECO:0000256" key="1">
    <source>
        <dbReference type="ARBA" id="ARBA00004589"/>
    </source>
</evidence>
<evidence type="ECO:0000256" key="5">
    <source>
        <dbReference type="ARBA" id="ARBA00022989"/>
    </source>
</evidence>
<accession>A0A194QIQ9</accession>